<dbReference type="EMBL" id="BAAAMN010000014">
    <property type="protein sequence ID" value="GAA2030961.1"/>
    <property type="molecule type" value="Genomic_DNA"/>
</dbReference>
<protein>
    <submittedName>
        <fullName evidence="1">Uncharacterized protein</fullName>
    </submittedName>
</protein>
<evidence type="ECO:0000313" key="2">
    <source>
        <dbReference type="Proteomes" id="UP001501461"/>
    </source>
</evidence>
<name>A0ABP5FSR5_9MICC</name>
<comment type="caution">
    <text evidence="1">The sequence shown here is derived from an EMBL/GenBank/DDBJ whole genome shotgun (WGS) entry which is preliminary data.</text>
</comment>
<reference evidence="2" key="1">
    <citation type="journal article" date="2019" name="Int. J. Syst. Evol. Microbiol.">
        <title>The Global Catalogue of Microorganisms (GCM) 10K type strain sequencing project: providing services to taxonomists for standard genome sequencing and annotation.</title>
        <authorList>
            <consortium name="The Broad Institute Genomics Platform"/>
            <consortium name="The Broad Institute Genome Sequencing Center for Infectious Disease"/>
            <person name="Wu L."/>
            <person name="Ma J."/>
        </authorList>
    </citation>
    <scope>NUCLEOTIDE SEQUENCE [LARGE SCALE GENOMIC DNA]</scope>
    <source>
        <strain evidence="2">JCM 13595</strain>
    </source>
</reference>
<gene>
    <name evidence="1" type="ORF">GCM10009720_09030</name>
</gene>
<organism evidence="1 2">
    <name type="scientific">Yaniella flava</name>
    <dbReference type="NCBI Taxonomy" id="287930"/>
    <lineage>
        <taxon>Bacteria</taxon>
        <taxon>Bacillati</taxon>
        <taxon>Actinomycetota</taxon>
        <taxon>Actinomycetes</taxon>
        <taxon>Micrococcales</taxon>
        <taxon>Micrococcaceae</taxon>
        <taxon>Yaniella</taxon>
    </lineage>
</organism>
<dbReference type="RefSeq" id="WP_343956417.1">
    <property type="nucleotide sequence ID" value="NZ_BAAAMN010000014.1"/>
</dbReference>
<sequence>MTSTGIRYETGPTIAVAVADKTAAWNDGHFIGDEEIVTFAEHMAAGEIELNVFNQVITASYEDPLGALAAMAGYWPGRCIVTEAPDEVAEAIQIEPHLGYVNTEEGEDVINEELEDITADSEVSS</sequence>
<proteinExistence type="predicted"/>
<evidence type="ECO:0000313" key="1">
    <source>
        <dbReference type="EMBL" id="GAA2030961.1"/>
    </source>
</evidence>
<accession>A0ABP5FSR5</accession>
<dbReference type="Proteomes" id="UP001501461">
    <property type="component" value="Unassembled WGS sequence"/>
</dbReference>
<keyword evidence="2" id="KW-1185">Reference proteome</keyword>